<feature type="domain" description="Prepilin peptidase A24 N-terminal" evidence="2">
    <location>
        <begin position="10"/>
        <end position="97"/>
    </location>
</feature>
<gene>
    <name evidence="3" type="ORF">NF27_CG00690</name>
</gene>
<dbReference type="Pfam" id="PF06750">
    <property type="entry name" value="A24_N_bact"/>
    <property type="match status" value="1"/>
</dbReference>
<dbReference type="AlphaFoldDB" id="A0A0C1QK19"/>
<feature type="transmembrane region" description="Helical" evidence="1">
    <location>
        <begin position="221"/>
        <end position="240"/>
    </location>
</feature>
<dbReference type="PANTHER" id="PTHR30487:SF0">
    <property type="entry name" value="PREPILIN LEADER PEPTIDASE_N-METHYLTRANSFERASE-RELATED"/>
    <property type="match status" value="1"/>
</dbReference>
<reference evidence="3 4" key="1">
    <citation type="submission" date="2014-11" db="EMBL/GenBank/DDBJ databases">
        <title>A Rickettsiales Symbiont of Amoebae With Ancient Features.</title>
        <authorList>
            <person name="Schulz F."/>
            <person name="Martijn J."/>
            <person name="Wascher F."/>
            <person name="Kostanjsek R."/>
            <person name="Ettema T.J."/>
            <person name="Horn M."/>
        </authorList>
    </citation>
    <scope>NUCLEOTIDE SEQUENCE [LARGE SCALE GENOMIC DNA]</scope>
    <source>
        <strain evidence="3 4">UWC36</strain>
    </source>
</reference>
<feature type="transmembrane region" description="Helical" evidence="1">
    <location>
        <begin position="186"/>
        <end position="209"/>
    </location>
</feature>
<feature type="transmembrane region" description="Helical" evidence="1">
    <location>
        <begin position="81"/>
        <end position="100"/>
    </location>
</feature>
<dbReference type="EMBL" id="JSWE01000058">
    <property type="protein sequence ID" value="KIE05889.1"/>
    <property type="molecule type" value="Genomic_DNA"/>
</dbReference>
<dbReference type="RefSeq" id="WP_053332480.1">
    <property type="nucleotide sequence ID" value="NZ_JSWE01000058.1"/>
</dbReference>
<dbReference type="GO" id="GO:0005886">
    <property type="term" value="C:plasma membrane"/>
    <property type="evidence" value="ECO:0007669"/>
    <property type="project" value="TreeGrafter"/>
</dbReference>
<feature type="transmembrane region" description="Helical" evidence="1">
    <location>
        <begin position="135"/>
        <end position="166"/>
    </location>
</feature>
<dbReference type="GO" id="GO:0006465">
    <property type="term" value="P:signal peptide processing"/>
    <property type="evidence" value="ECO:0007669"/>
    <property type="project" value="TreeGrafter"/>
</dbReference>
<protein>
    <recommendedName>
        <fullName evidence="2">Prepilin peptidase A24 N-terminal domain-containing protein</fullName>
    </recommendedName>
</protein>
<keyword evidence="1" id="KW-0812">Transmembrane</keyword>
<dbReference type="STRING" id="86105.NF27_CG00690"/>
<dbReference type="OrthoDB" id="9789291at2"/>
<accession>A0A0C1QK19</accession>
<dbReference type="InterPro" id="IPR010627">
    <property type="entry name" value="Prepilin_pept_A24_N"/>
</dbReference>
<dbReference type="GO" id="GO:0004190">
    <property type="term" value="F:aspartic-type endopeptidase activity"/>
    <property type="evidence" value="ECO:0007669"/>
    <property type="project" value="TreeGrafter"/>
</dbReference>
<dbReference type="PANTHER" id="PTHR30487">
    <property type="entry name" value="TYPE 4 PREPILIN-LIKE PROTEINS LEADER PEPTIDE-PROCESSING ENZYME"/>
    <property type="match status" value="1"/>
</dbReference>
<dbReference type="InterPro" id="IPR050882">
    <property type="entry name" value="Prepilin_peptidase/N-MTase"/>
</dbReference>
<keyword evidence="1" id="KW-0472">Membrane</keyword>
<feature type="transmembrane region" description="Helical" evidence="1">
    <location>
        <begin position="106"/>
        <end position="123"/>
    </location>
</feature>
<evidence type="ECO:0000259" key="2">
    <source>
        <dbReference type="Pfam" id="PF06750"/>
    </source>
</evidence>
<proteinExistence type="predicted"/>
<organism evidence="3 4">
    <name type="scientific">Candidatus Jidaibacter acanthamoebae</name>
    <dbReference type="NCBI Taxonomy" id="86105"/>
    <lineage>
        <taxon>Bacteria</taxon>
        <taxon>Pseudomonadati</taxon>
        <taxon>Pseudomonadota</taxon>
        <taxon>Alphaproteobacteria</taxon>
        <taxon>Rickettsiales</taxon>
        <taxon>Candidatus Midichloriaceae</taxon>
        <taxon>Candidatus Jidaibacter</taxon>
    </lineage>
</organism>
<evidence type="ECO:0000313" key="3">
    <source>
        <dbReference type="EMBL" id="KIE05889.1"/>
    </source>
</evidence>
<dbReference type="Proteomes" id="UP000031258">
    <property type="component" value="Unassembled WGS sequence"/>
</dbReference>
<evidence type="ECO:0000256" key="1">
    <source>
        <dbReference type="SAM" id="Phobius"/>
    </source>
</evidence>
<name>A0A0C1QK19_9RICK</name>
<keyword evidence="1" id="KW-1133">Transmembrane helix</keyword>
<sequence length="248" mass="28378">MILNCIFALIIGVLLGNFASTVLFRLPRKIPIHGYNPKLGKVPHCSTCGHTLKFYEYLPVLSWVSTRGRCNYCGVKINPEYTILEVFVSILAFILYFFTSGFSEEYILLLFSGAGLILSCFLIDKAKTDADKTLFMVGILGSIFRTLNEATIFGWLTSFLFAYFIYAFITSKLDGKKVAEYYSLRFILLSGVWLNIPYLLAYLLILLPLTAIKTISQYKKNTFLIALLYIFILIMEFDYYQKVICFLT</sequence>
<comment type="caution">
    <text evidence="3">The sequence shown here is derived from an EMBL/GenBank/DDBJ whole genome shotgun (WGS) entry which is preliminary data.</text>
</comment>
<evidence type="ECO:0000313" key="4">
    <source>
        <dbReference type="Proteomes" id="UP000031258"/>
    </source>
</evidence>
<keyword evidence="4" id="KW-1185">Reference proteome</keyword>
<feature type="transmembrane region" description="Helical" evidence="1">
    <location>
        <begin position="6"/>
        <end position="26"/>
    </location>
</feature>